<keyword evidence="10" id="KW-1185">Reference proteome</keyword>
<feature type="binding site" evidence="8">
    <location>
        <position position="61"/>
    </location>
    <ligand>
        <name>Zn(2+)</name>
        <dbReference type="ChEBI" id="CHEBI:29105"/>
        <label>1</label>
        <note>catalytic</note>
    </ligand>
</feature>
<dbReference type="PANTHER" id="PTHR46018:SF2">
    <property type="entry name" value="ZINC PHOSPHODIESTERASE ELAC PROTEIN 1"/>
    <property type="match status" value="1"/>
</dbReference>
<dbReference type="GO" id="GO:0042781">
    <property type="term" value="F:3'-tRNA processing endoribonuclease activity"/>
    <property type="evidence" value="ECO:0007669"/>
    <property type="project" value="UniProtKB-UniRule"/>
</dbReference>
<feature type="binding site" evidence="8">
    <location>
        <position position="209"/>
    </location>
    <ligand>
        <name>Zn(2+)</name>
        <dbReference type="ChEBI" id="CHEBI:29105"/>
        <label>2</label>
        <note>catalytic</note>
    </ligand>
</feature>
<dbReference type="GO" id="GO:0008270">
    <property type="term" value="F:zinc ion binding"/>
    <property type="evidence" value="ECO:0007669"/>
    <property type="project" value="UniProtKB-UniRule"/>
</dbReference>
<dbReference type="EMBL" id="CP046566">
    <property type="protein sequence ID" value="QGW28247.1"/>
    <property type="molecule type" value="Genomic_DNA"/>
</dbReference>
<keyword evidence="7 8" id="KW-0862">Zinc</keyword>
<comment type="function">
    <text evidence="8">Zinc phosphodiesterase, which displays some tRNA 3'-processing endonuclease activity. Probably involved in tRNA maturation, by removing a 3'-trailer from precursor tRNA.</text>
</comment>
<feature type="binding site" evidence="8">
    <location>
        <position position="209"/>
    </location>
    <ligand>
        <name>Zn(2+)</name>
        <dbReference type="ChEBI" id="CHEBI:29105"/>
        <label>1</label>
        <note>catalytic</note>
    </ligand>
</feature>
<reference evidence="9 10" key="1">
    <citation type="submission" date="2019-11" db="EMBL/GenBank/DDBJ databases">
        <authorList>
            <person name="Im W.T."/>
        </authorList>
    </citation>
    <scope>NUCLEOTIDE SEQUENCE [LARGE SCALE GENOMIC DNA]</scope>
    <source>
        <strain evidence="9 10">SB-02</strain>
    </source>
</reference>
<dbReference type="KEGG" id="fls:GLV81_09180"/>
<keyword evidence="3 8" id="KW-0540">Nuclease</keyword>
<evidence type="ECO:0000256" key="2">
    <source>
        <dbReference type="ARBA" id="ARBA00022694"/>
    </source>
</evidence>
<dbReference type="PANTHER" id="PTHR46018">
    <property type="entry name" value="ZINC PHOSPHODIESTERASE ELAC PROTEIN 1"/>
    <property type="match status" value="1"/>
</dbReference>
<evidence type="ECO:0000313" key="10">
    <source>
        <dbReference type="Proteomes" id="UP000426027"/>
    </source>
</evidence>
<dbReference type="Proteomes" id="UP000426027">
    <property type="component" value="Chromosome"/>
</dbReference>
<evidence type="ECO:0000256" key="1">
    <source>
        <dbReference type="ARBA" id="ARBA00011738"/>
    </source>
</evidence>
<keyword evidence="2 8" id="KW-0819">tRNA processing</keyword>
<evidence type="ECO:0000256" key="6">
    <source>
        <dbReference type="ARBA" id="ARBA00022801"/>
    </source>
</evidence>
<comment type="subunit">
    <text evidence="1 8">Homodimer.</text>
</comment>
<dbReference type="InterPro" id="IPR013471">
    <property type="entry name" value="RNase_Z/BN"/>
</dbReference>
<dbReference type="Gene3D" id="3.60.15.10">
    <property type="entry name" value="Ribonuclease Z/Hydroxyacylglutathione hydrolase-like"/>
    <property type="match status" value="1"/>
</dbReference>
<dbReference type="RefSeq" id="WP_157478604.1">
    <property type="nucleotide sequence ID" value="NZ_CP046566.1"/>
</dbReference>
<keyword evidence="5 8" id="KW-0255">Endonuclease</keyword>
<feature type="binding site" evidence="8">
    <location>
        <position position="63"/>
    </location>
    <ligand>
        <name>Zn(2+)</name>
        <dbReference type="ChEBI" id="CHEBI:29105"/>
        <label>1</label>
        <note>catalytic</note>
    </ligand>
</feature>
<evidence type="ECO:0000256" key="3">
    <source>
        <dbReference type="ARBA" id="ARBA00022722"/>
    </source>
</evidence>
<dbReference type="AlphaFoldDB" id="A0A6I6G7B6"/>
<feature type="binding site" evidence="8">
    <location>
        <position position="139"/>
    </location>
    <ligand>
        <name>Zn(2+)</name>
        <dbReference type="ChEBI" id="CHEBI:29105"/>
        <label>1</label>
        <note>catalytic</note>
    </ligand>
</feature>
<dbReference type="EC" id="3.1.26.11" evidence="8"/>
<feature type="binding site" evidence="8">
    <location>
        <position position="65"/>
    </location>
    <ligand>
        <name>Zn(2+)</name>
        <dbReference type="ChEBI" id="CHEBI:29105"/>
        <label>2</label>
        <note>catalytic</note>
    </ligand>
</feature>
<keyword evidence="6 8" id="KW-0378">Hydrolase</keyword>
<keyword evidence="4 8" id="KW-0479">Metal-binding</keyword>
<dbReference type="NCBIfam" id="NF000801">
    <property type="entry name" value="PRK00055.1-3"/>
    <property type="match status" value="1"/>
</dbReference>
<feature type="binding site" evidence="8">
    <location>
        <position position="66"/>
    </location>
    <ligand>
        <name>Zn(2+)</name>
        <dbReference type="ChEBI" id="CHEBI:29105"/>
        <label>2</label>
        <note>catalytic</note>
    </ligand>
</feature>
<dbReference type="CDD" id="cd07717">
    <property type="entry name" value="RNaseZ_ZiPD-like_MBL-fold"/>
    <property type="match status" value="1"/>
</dbReference>
<evidence type="ECO:0000256" key="4">
    <source>
        <dbReference type="ARBA" id="ARBA00022723"/>
    </source>
</evidence>
<feature type="active site" description="Proton acceptor" evidence="8">
    <location>
        <position position="65"/>
    </location>
</feature>
<sequence length="308" mass="34924">MYGLTILGNNSAIPAYDRHPTAQALYWNDEVFLIDCGEGTQMQLTQYKIRRGKINHIFISHLHGDHYFGLIGIITSFGLLGREQPLHIYAPAGLEQIIRLQLQVADTTLPFDLQIHTIETAGTLLSNKHVRVDCFPVKHRIPCFGFRFTEQKAPRTLLKEKAVAAGIPQYFYNRLKLGEDYINKNGEVILNETVTTAAPAPLSYAYCADTVYLPEICVHLQQVTLMYHEATFLQDLEERAAVRFHSTSKQAAMMAQHCQPQRLLIGHFSSKYEDLQEFEKEARAVFPKTDLAIEGVTYLLRRPTEAGS</sequence>
<evidence type="ECO:0000313" key="9">
    <source>
        <dbReference type="EMBL" id="QGW28247.1"/>
    </source>
</evidence>
<dbReference type="HAMAP" id="MF_01818">
    <property type="entry name" value="RNase_Z_BN"/>
    <property type="match status" value="1"/>
</dbReference>
<comment type="cofactor">
    <cofactor evidence="8">
        <name>Zn(2+)</name>
        <dbReference type="ChEBI" id="CHEBI:29105"/>
    </cofactor>
    <text evidence="8">Binds 2 Zn(2+) ions.</text>
</comment>
<dbReference type="InterPro" id="IPR036866">
    <property type="entry name" value="RibonucZ/Hydroxyglut_hydro"/>
</dbReference>
<dbReference type="SUPFAM" id="SSF56281">
    <property type="entry name" value="Metallo-hydrolase/oxidoreductase"/>
    <property type="match status" value="1"/>
</dbReference>
<evidence type="ECO:0000256" key="8">
    <source>
        <dbReference type="HAMAP-Rule" id="MF_01818"/>
    </source>
</evidence>
<evidence type="ECO:0000256" key="7">
    <source>
        <dbReference type="ARBA" id="ARBA00022833"/>
    </source>
</evidence>
<organism evidence="9 10">
    <name type="scientific">Phnomibacter ginsenosidimutans</name>
    <dbReference type="NCBI Taxonomy" id="2676868"/>
    <lineage>
        <taxon>Bacteria</taxon>
        <taxon>Pseudomonadati</taxon>
        <taxon>Bacteroidota</taxon>
        <taxon>Chitinophagia</taxon>
        <taxon>Chitinophagales</taxon>
        <taxon>Chitinophagaceae</taxon>
        <taxon>Phnomibacter</taxon>
    </lineage>
</organism>
<accession>A0A6I6G7B6</accession>
<dbReference type="Pfam" id="PF23023">
    <property type="entry name" value="Anti-Pycsar_Apyc1"/>
    <property type="match status" value="1"/>
</dbReference>
<comment type="catalytic activity">
    <reaction evidence="8">
        <text>Endonucleolytic cleavage of RNA, removing extra 3' nucleotides from tRNA precursor, generating 3' termini of tRNAs. A 3'-hydroxy group is left at the tRNA terminus and a 5'-phosphoryl group is left at the trailer molecule.</text>
        <dbReference type="EC" id="3.1.26.11"/>
    </reaction>
</comment>
<name>A0A6I6G7B6_9BACT</name>
<protein>
    <recommendedName>
        <fullName evidence="8">Ribonuclease Z</fullName>
        <shortName evidence="8">RNase Z</shortName>
        <ecNumber evidence="8">3.1.26.11</ecNumber>
    </recommendedName>
    <alternativeName>
        <fullName evidence="8">tRNA 3 endonuclease</fullName>
    </alternativeName>
    <alternativeName>
        <fullName evidence="8">tRNase Z</fullName>
    </alternativeName>
</protein>
<gene>
    <name evidence="8" type="primary">rnz</name>
    <name evidence="9" type="ORF">GLV81_09180</name>
</gene>
<proteinExistence type="inferred from homology"/>
<comment type="similarity">
    <text evidence="8">Belongs to the RNase Z family.</text>
</comment>
<feature type="binding site" evidence="8">
    <location>
        <position position="267"/>
    </location>
    <ligand>
        <name>Zn(2+)</name>
        <dbReference type="ChEBI" id="CHEBI:29105"/>
        <label>2</label>
        <note>catalytic</note>
    </ligand>
</feature>
<evidence type="ECO:0000256" key="5">
    <source>
        <dbReference type="ARBA" id="ARBA00022759"/>
    </source>
</evidence>